<evidence type="ECO:0000256" key="7">
    <source>
        <dbReference type="ARBA" id="ARBA00023136"/>
    </source>
</evidence>
<dbReference type="InterPro" id="IPR007387">
    <property type="entry name" value="TRAP_DctQ"/>
</dbReference>
<dbReference type="GO" id="GO:0022857">
    <property type="term" value="F:transmembrane transporter activity"/>
    <property type="evidence" value="ECO:0007669"/>
    <property type="project" value="TreeGrafter"/>
</dbReference>
<feature type="transmembrane region" description="Helical" evidence="9">
    <location>
        <begin position="126"/>
        <end position="149"/>
    </location>
</feature>
<dbReference type="GO" id="GO:0005886">
    <property type="term" value="C:plasma membrane"/>
    <property type="evidence" value="ECO:0007669"/>
    <property type="project" value="UniProtKB-SubCell"/>
</dbReference>
<keyword evidence="2" id="KW-0813">Transport</keyword>
<feature type="transmembrane region" description="Helical" evidence="9">
    <location>
        <begin position="12"/>
        <end position="32"/>
    </location>
</feature>
<evidence type="ECO:0000313" key="12">
    <source>
        <dbReference type="Proteomes" id="UP000192418"/>
    </source>
</evidence>
<dbReference type="AlphaFoldDB" id="A0A1W2AKR6"/>
<comment type="subcellular location">
    <subcellularLocation>
        <location evidence="1">Cell inner membrane</location>
        <topology evidence="1">Multi-pass membrane protein</topology>
    </subcellularLocation>
</comment>
<evidence type="ECO:0000256" key="5">
    <source>
        <dbReference type="ARBA" id="ARBA00022692"/>
    </source>
</evidence>
<dbReference type="STRING" id="1121400.SAMN02746065_105162"/>
<keyword evidence="12" id="KW-1185">Reference proteome</keyword>
<feature type="transmembrane region" description="Helical" evidence="9">
    <location>
        <begin position="44"/>
        <end position="63"/>
    </location>
</feature>
<dbReference type="PANTHER" id="PTHR35011">
    <property type="entry name" value="2,3-DIKETO-L-GULONATE TRAP TRANSPORTER SMALL PERMEASE PROTEIN YIAM"/>
    <property type="match status" value="1"/>
</dbReference>
<keyword evidence="5 9" id="KW-0812">Transmembrane</keyword>
<name>A0A1W2AKR6_9BACT</name>
<evidence type="ECO:0000259" key="10">
    <source>
        <dbReference type="Pfam" id="PF04290"/>
    </source>
</evidence>
<dbReference type="Pfam" id="PF04290">
    <property type="entry name" value="DctQ"/>
    <property type="match status" value="1"/>
</dbReference>
<evidence type="ECO:0000256" key="9">
    <source>
        <dbReference type="SAM" id="Phobius"/>
    </source>
</evidence>
<reference evidence="11 12" key="1">
    <citation type="submission" date="2017-04" db="EMBL/GenBank/DDBJ databases">
        <authorList>
            <person name="Afonso C.L."/>
            <person name="Miller P.J."/>
            <person name="Scott M.A."/>
            <person name="Spackman E."/>
            <person name="Goraichik I."/>
            <person name="Dimitrov K.M."/>
            <person name="Suarez D.L."/>
            <person name="Swayne D.E."/>
        </authorList>
    </citation>
    <scope>NUCLEOTIDE SEQUENCE [LARGE SCALE GENOMIC DNA]</scope>
    <source>
        <strain evidence="11 12">DSM 3385</strain>
    </source>
</reference>
<keyword evidence="3" id="KW-1003">Cell membrane</keyword>
<evidence type="ECO:0000256" key="6">
    <source>
        <dbReference type="ARBA" id="ARBA00022989"/>
    </source>
</evidence>
<comment type="similarity">
    <text evidence="8">Belongs to the TRAP transporter small permease family.</text>
</comment>
<dbReference type="Proteomes" id="UP000192418">
    <property type="component" value="Unassembled WGS sequence"/>
</dbReference>
<proteinExistence type="inferred from homology"/>
<evidence type="ECO:0000256" key="1">
    <source>
        <dbReference type="ARBA" id="ARBA00004429"/>
    </source>
</evidence>
<dbReference type="EMBL" id="FWXY01000005">
    <property type="protein sequence ID" value="SMC61031.1"/>
    <property type="molecule type" value="Genomic_DNA"/>
</dbReference>
<accession>A0A1W2AKR6</accession>
<organism evidence="11 12">
    <name type="scientific">Desulfocicer vacuolatum DSM 3385</name>
    <dbReference type="NCBI Taxonomy" id="1121400"/>
    <lineage>
        <taxon>Bacteria</taxon>
        <taxon>Pseudomonadati</taxon>
        <taxon>Thermodesulfobacteriota</taxon>
        <taxon>Desulfobacteria</taxon>
        <taxon>Desulfobacterales</taxon>
        <taxon>Desulfobacteraceae</taxon>
        <taxon>Desulfocicer</taxon>
    </lineage>
</organism>
<sequence length="156" mass="17571">MTDFLKKITRIQLTLGGCFLILMICVTCANILFRQFGMPLRGTFEVMGFMGALIFALAFGYSLEKKEHIYVSILFDLFPPKVQRAARRINALLGMVFFSLLSFQLVKNALNLKAVEEVSETLRIPYYPVILVLAFGTAYIVLLIVCELFNPSGDKS</sequence>
<evidence type="ECO:0000313" key="11">
    <source>
        <dbReference type="EMBL" id="SMC61031.1"/>
    </source>
</evidence>
<dbReference type="PANTHER" id="PTHR35011:SF10">
    <property type="entry name" value="TRAP TRANSPORTER SMALL PERMEASE PROTEIN"/>
    <property type="match status" value="1"/>
</dbReference>
<dbReference type="InterPro" id="IPR055348">
    <property type="entry name" value="DctQ"/>
</dbReference>
<dbReference type="RefSeq" id="WP_084067726.1">
    <property type="nucleotide sequence ID" value="NZ_FWXY01000005.1"/>
</dbReference>
<dbReference type="GO" id="GO:0015740">
    <property type="term" value="P:C4-dicarboxylate transport"/>
    <property type="evidence" value="ECO:0007669"/>
    <property type="project" value="TreeGrafter"/>
</dbReference>
<keyword evidence="7 9" id="KW-0472">Membrane</keyword>
<keyword evidence="6 9" id="KW-1133">Transmembrane helix</keyword>
<feature type="domain" description="Tripartite ATP-independent periplasmic transporters DctQ component" evidence="10">
    <location>
        <begin position="23"/>
        <end position="150"/>
    </location>
</feature>
<evidence type="ECO:0000256" key="3">
    <source>
        <dbReference type="ARBA" id="ARBA00022475"/>
    </source>
</evidence>
<dbReference type="OrthoDB" id="5420950at2"/>
<evidence type="ECO:0000256" key="2">
    <source>
        <dbReference type="ARBA" id="ARBA00022448"/>
    </source>
</evidence>
<evidence type="ECO:0000256" key="4">
    <source>
        <dbReference type="ARBA" id="ARBA00022519"/>
    </source>
</evidence>
<keyword evidence="4" id="KW-0997">Cell inner membrane</keyword>
<gene>
    <name evidence="11" type="ORF">SAMN02746065_105162</name>
</gene>
<feature type="transmembrane region" description="Helical" evidence="9">
    <location>
        <begin position="89"/>
        <end position="106"/>
    </location>
</feature>
<evidence type="ECO:0000256" key="8">
    <source>
        <dbReference type="ARBA" id="ARBA00038436"/>
    </source>
</evidence>
<protein>
    <submittedName>
        <fullName evidence="11">TRAP-type C4-dicarboxylate transport system, small permease component</fullName>
    </submittedName>
</protein>